<keyword evidence="2" id="KW-1185">Reference proteome</keyword>
<evidence type="ECO:0000313" key="1">
    <source>
        <dbReference type="EMBL" id="MBB6058679.1"/>
    </source>
</evidence>
<evidence type="ECO:0000313" key="2">
    <source>
        <dbReference type="Proteomes" id="UP000532746"/>
    </source>
</evidence>
<reference evidence="1 2" key="1">
    <citation type="submission" date="2020-08" db="EMBL/GenBank/DDBJ databases">
        <title>Genomic Encyclopedia of Type Strains, Phase IV (KMG-IV): sequencing the most valuable type-strain genomes for metagenomic binning, comparative biology and taxonomic classification.</title>
        <authorList>
            <person name="Goeker M."/>
        </authorList>
    </citation>
    <scope>NUCLEOTIDE SEQUENCE [LARGE SCALE GENOMIC DNA]</scope>
    <source>
        <strain evidence="1 2">DSM 26718</strain>
    </source>
</reference>
<dbReference type="Proteomes" id="UP000532746">
    <property type="component" value="Unassembled WGS sequence"/>
</dbReference>
<gene>
    <name evidence="1" type="ORF">HNQ93_001525</name>
</gene>
<comment type="caution">
    <text evidence="1">The sequence shown here is derived from an EMBL/GenBank/DDBJ whole genome shotgun (WGS) entry which is preliminary data.</text>
</comment>
<proteinExistence type="predicted"/>
<dbReference type="EMBL" id="JACHGG010000002">
    <property type="protein sequence ID" value="MBB6058679.1"/>
    <property type="molecule type" value="Genomic_DNA"/>
</dbReference>
<dbReference type="AlphaFoldDB" id="A0A7W9T0P5"/>
<protein>
    <submittedName>
        <fullName evidence="1">Uncharacterized protein</fullName>
    </submittedName>
</protein>
<accession>A0A7W9T0P5</accession>
<organism evidence="1 2">
    <name type="scientific">Hymenobacter luteus</name>
    <dbReference type="NCBI Taxonomy" id="1411122"/>
    <lineage>
        <taxon>Bacteria</taxon>
        <taxon>Pseudomonadati</taxon>
        <taxon>Bacteroidota</taxon>
        <taxon>Cytophagia</taxon>
        <taxon>Cytophagales</taxon>
        <taxon>Hymenobacteraceae</taxon>
        <taxon>Hymenobacter</taxon>
    </lineage>
</organism>
<name>A0A7W9T0P5_9BACT</name>
<sequence length="46" mass="5131">MLSKARGAADVSLPLVNMCYLLNEAVEMLRPRVRQMKHDALLSAFA</sequence>